<keyword evidence="4" id="KW-0812">Transmembrane</keyword>
<keyword evidence="4" id="KW-0472">Membrane</keyword>
<dbReference type="KEGG" id="acad:UA74_11100"/>
<feature type="transmembrane region" description="Helical" evidence="4">
    <location>
        <begin position="31"/>
        <end position="52"/>
    </location>
</feature>
<accession>A0AAC9LCE0</accession>
<keyword evidence="4" id="KW-1133">Transmembrane helix</keyword>
<feature type="region of interest" description="Disordered" evidence="3">
    <location>
        <begin position="58"/>
        <end position="84"/>
    </location>
</feature>
<evidence type="ECO:0000256" key="3">
    <source>
        <dbReference type="SAM" id="MobiDB-lite"/>
    </source>
</evidence>
<organism evidence="6 7">
    <name type="scientific">Actinoalloteichus fjordicus</name>
    <dbReference type="NCBI Taxonomy" id="1612552"/>
    <lineage>
        <taxon>Bacteria</taxon>
        <taxon>Bacillati</taxon>
        <taxon>Actinomycetota</taxon>
        <taxon>Actinomycetes</taxon>
        <taxon>Pseudonocardiales</taxon>
        <taxon>Pseudonocardiaceae</taxon>
        <taxon>Actinoalloteichus</taxon>
    </lineage>
</organism>
<evidence type="ECO:0000313" key="7">
    <source>
        <dbReference type="Proteomes" id="UP000185511"/>
    </source>
</evidence>
<dbReference type="PRINTS" id="PR00153">
    <property type="entry name" value="CSAPPISMRASE"/>
</dbReference>
<evidence type="ECO:0000256" key="1">
    <source>
        <dbReference type="ARBA" id="ARBA00002388"/>
    </source>
</evidence>
<dbReference type="AlphaFoldDB" id="A0AAC9LCE0"/>
<evidence type="ECO:0000313" key="6">
    <source>
        <dbReference type="EMBL" id="APU14280.1"/>
    </source>
</evidence>
<dbReference type="RefSeq" id="WP_075740199.1">
    <property type="nucleotide sequence ID" value="NZ_CP016076.1"/>
</dbReference>
<dbReference type="PANTHER" id="PTHR45625:SF3">
    <property type="entry name" value="PEPTIDYL-PROLYL CIS-TRANS ISOMERASE B-RELATED"/>
    <property type="match status" value="1"/>
</dbReference>
<dbReference type="PANTHER" id="PTHR45625">
    <property type="entry name" value="PEPTIDYL-PROLYL CIS-TRANS ISOMERASE-RELATED"/>
    <property type="match status" value="1"/>
</dbReference>
<feature type="domain" description="PPIase cyclophilin-type" evidence="5">
    <location>
        <begin position="122"/>
        <end position="268"/>
    </location>
</feature>
<dbReference type="EC" id="5.2.1.8" evidence="2"/>
<dbReference type="PROSITE" id="PS50072">
    <property type="entry name" value="CSA_PPIASE_2"/>
    <property type="match status" value="1"/>
</dbReference>
<protein>
    <recommendedName>
        <fullName evidence="2">Peptidyl-prolyl cis-trans isomerase</fullName>
        <shortName evidence="2">PPIase</shortName>
        <ecNumber evidence="2">5.2.1.8</ecNumber>
    </recommendedName>
</protein>
<reference evidence="7" key="1">
    <citation type="submission" date="2016-06" db="EMBL/GenBank/DDBJ databases">
        <title>Complete genome sequence of Actinoalloteichus fjordicus DSM 46855 (=ADI127-17), type strain of the new species Actinoalloteichus fjordicus.</title>
        <authorList>
            <person name="Ruckert C."/>
            <person name="Nouioui I."/>
            <person name="Willmese J."/>
            <person name="van Wezel G."/>
            <person name="Klenk H.-P."/>
            <person name="Kalinowski J."/>
            <person name="Zotchev S.B."/>
        </authorList>
    </citation>
    <scope>NUCLEOTIDE SEQUENCE [LARGE SCALE GENOMIC DNA]</scope>
    <source>
        <strain evidence="7">ADI127-7</strain>
    </source>
</reference>
<evidence type="ECO:0000259" key="5">
    <source>
        <dbReference type="PROSITE" id="PS50072"/>
    </source>
</evidence>
<feature type="compositionally biased region" description="Basic residues" evidence="3">
    <location>
        <begin position="9"/>
        <end position="28"/>
    </location>
</feature>
<comment type="catalytic activity">
    <reaction evidence="2">
        <text>[protein]-peptidylproline (omega=180) = [protein]-peptidylproline (omega=0)</text>
        <dbReference type="Rhea" id="RHEA:16237"/>
        <dbReference type="Rhea" id="RHEA-COMP:10747"/>
        <dbReference type="Rhea" id="RHEA-COMP:10748"/>
        <dbReference type="ChEBI" id="CHEBI:83833"/>
        <dbReference type="ChEBI" id="CHEBI:83834"/>
        <dbReference type="EC" id="5.2.1.8"/>
    </reaction>
</comment>
<proteinExistence type="inferred from homology"/>
<keyword evidence="2 6" id="KW-0413">Isomerase</keyword>
<dbReference type="InterPro" id="IPR002130">
    <property type="entry name" value="Cyclophilin-type_PPIase_dom"/>
</dbReference>
<name>A0AAC9LCE0_9PSEU</name>
<dbReference type="SUPFAM" id="SSF50891">
    <property type="entry name" value="Cyclophilin-like"/>
    <property type="match status" value="1"/>
</dbReference>
<dbReference type="Pfam" id="PF00160">
    <property type="entry name" value="Pro_isomerase"/>
    <property type="match status" value="1"/>
</dbReference>
<dbReference type="InterPro" id="IPR029000">
    <property type="entry name" value="Cyclophilin-like_dom_sf"/>
</dbReference>
<dbReference type="Proteomes" id="UP000185511">
    <property type="component" value="Chromosome"/>
</dbReference>
<gene>
    <name evidence="6" type="ORF">UA74_11100</name>
</gene>
<feature type="region of interest" description="Disordered" evidence="3">
    <location>
        <begin position="1"/>
        <end position="28"/>
    </location>
</feature>
<dbReference type="CDD" id="cd00317">
    <property type="entry name" value="cyclophilin"/>
    <property type="match status" value="1"/>
</dbReference>
<comment type="function">
    <text evidence="1 2">PPIases accelerate the folding of proteins. It catalyzes the cis-trans isomerization of proline imidic peptide bonds in oligopeptides.</text>
</comment>
<dbReference type="EMBL" id="CP016076">
    <property type="protein sequence ID" value="APU14280.1"/>
    <property type="molecule type" value="Genomic_DNA"/>
</dbReference>
<evidence type="ECO:0000256" key="2">
    <source>
        <dbReference type="RuleBase" id="RU363019"/>
    </source>
</evidence>
<dbReference type="GO" id="GO:0003755">
    <property type="term" value="F:peptidyl-prolyl cis-trans isomerase activity"/>
    <property type="evidence" value="ECO:0007669"/>
    <property type="project" value="UniProtKB-UniRule"/>
</dbReference>
<dbReference type="InterPro" id="IPR044666">
    <property type="entry name" value="Cyclophilin_A-like"/>
</dbReference>
<evidence type="ECO:0000256" key="4">
    <source>
        <dbReference type="SAM" id="Phobius"/>
    </source>
</evidence>
<keyword evidence="7" id="KW-1185">Reference proteome</keyword>
<comment type="similarity">
    <text evidence="2">Belongs to the cyclophilin-type PPIase family.</text>
</comment>
<dbReference type="Gene3D" id="2.40.100.10">
    <property type="entry name" value="Cyclophilin-like"/>
    <property type="match status" value="1"/>
</dbReference>
<sequence>MPTNEQRRAAAKRKLERQLQRRAQRAKRRRTIAMSATVLGTVLVVGLVYFFATQGGGDDAEAAGQTDPPAASDEMPPTETTEGPCGYIIGGEPPAKEVAVPEDVDPTPAEGTVEATLTTNQGEVGVSLDRAAAPCTVQSFLHLAESGYFDESPCHRLVTSEGSLEVLQCGDPTGTGSGGPGYAVADELTGEETYGRGTLAMANAGPDTSGSQFFIVYGDSELPPSYTVFGTVDEAGLGVVDEIAEAGEATGAGDGPPNTETIIESVGIAS</sequence>
<keyword evidence="2" id="KW-0697">Rotamase</keyword>